<reference evidence="3" key="1">
    <citation type="submission" date="2016-06" db="EMBL/GenBank/DDBJ databases">
        <title>Parallel loss of symbiosis genes in relatives of nitrogen-fixing non-legume Parasponia.</title>
        <authorList>
            <person name="Van Velzen R."/>
            <person name="Holmer R."/>
            <person name="Bu F."/>
            <person name="Rutten L."/>
            <person name="Van Zeijl A."/>
            <person name="Liu W."/>
            <person name="Santuari L."/>
            <person name="Cao Q."/>
            <person name="Sharma T."/>
            <person name="Shen D."/>
            <person name="Roswanjaya Y."/>
            <person name="Wardhani T."/>
            <person name="Kalhor M.S."/>
            <person name="Jansen J."/>
            <person name="Van den Hoogen J."/>
            <person name="Gungor B."/>
            <person name="Hartog M."/>
            <person name="Hontelez J."/>
            <person name="Verver J."/>
            <person name="Yang W.-C."/>
            <person name="Schijlen E."/>
            <person name="Repin R."/>
            <person name="Schilthuizen M."/>
            <person name="Schranz E."/>
            <person name="Heidstra R."/>
            <person name="Miyata K."/>
            <person name="Fedorova E."/>
            <person name="Kohlen W."/>
            <person name="Bisseling T."/>
            <person name="Smit S."/>
            <person name="Geurts R."/>
        </authorList>
    </citation>
    <scope>NUCLEOTIDE SEQUENCE [LARGE SCALE GENOMIC DNA]</scope>
    <source>
        <strain evidence="3">cv. RG33-2</strain>
    </source>
</reference>
<name>A0A2P5DTD8_TREOI</name>
<proteinExistence type="predicted"/>
<dbReference type="InParanoid" id="A0A2P5DTD8"/>
<feature type="compositionally biased region" description="Basic residues" evidence="1">
    <location>
        <begin position="61"/>
        <end position="70"/>
    </location>
</feature>
<accession>A0A2P5DTD8</accession>
<feature type="region of interest" description="Disordered" evidence="1">
    <location>
        <begin position="58"/>
        <end position="79"/>
    </location>
</feature>
<dbReference type="AlphaFoldDB" id="A0A2P5DTD8"/>
<evidence type="ECO:0000313" key="2">
    <source>
        <dbReference type="EMBL" id="PON76548.1"/>
    </source>
</evidence>
<evidence type="ECO:0000313" key="3">
    <source>
        <dbReference type="Proteomes" id="UP000237000"/>
    </source>
</evidence>
<gene>
    <name evidence="2" type="ORF">TorRG33x02_242420</name>
</gene>
<dbReference type="Proteomes" id="UP000237000">
    <property type="component" value="Unassembled WGS sequence"/>
</dbReference>
<dbReference type="EMBL" id="JXTC01000250">
    <property type="protein sequence ID" value="PON76548.1"/>
    <property type="molecule type" value="Genomic_DNA"/>
</dbReference>
<protein>
    <submittedName>
        <fullName evidence="2">Uncharacterized protein</fullName>
    </submittedName>
</protein>
<keyword evidence="3" id="KW-1185">Reference proteome</keyword>
<evidence type="ECO:0000256" key="1">
    <source>
        <dbReference type="SAM" id="MobiDB-lite"/>
    </source>
</evidence>
<sequence length="119" mass="14125">MAAIRKRYLNWIDYCFKYNKIEAMIATYERSVHPLGSENIWTIPEGVFKIKVDAPMEKCTPRKPKNHRSKSTTDSKGKIRRGRCKKYGYNMKICRNSPFWKQKNQLKKLLDFSMIDVDT</sequence>
<comment type="caution">
    <text evidence="2">The sequence shown here is derived from an EMBL/GenBank/DDBJ whole genome shotgun (WGS) entry which is preliminary data.</text>
</comment>
<organism evidence="2 3">
    <name type="scientific">Trema orientale</name>
    <name type="common">Charcoal tree</name>
    <name type="synonym">Celtis orientalis</name>
    <dbReference type="NCBI Taxonomy" id="63057"/>
    <lineage>
        <taxon>Eukaryota</taxon>
        <taxon>Viridiplantae</taxon>
        <taxon>Streptophyta</taxon>
        <taxon>Embryophyta</taxon>
        <taxon>Tracheophyta</taxon>
        <taxon>Spermatophyta</taxon>
        <taxon>Magnoliopsida</taxon>
        <taxon>eudicotyledons</taxon>
        <taxon>Gunneridae</taxon>
        <taxon>Pentapetalae</taxon>
        <taxon>rosids</taxon>
        <taxon>fabids</taxon>
        <taxon>Rosales</taxon>
        <taxon>Cannabaceae</taxon>
        <taxon>Trema</taxon>
    </lineage>
</organism>